<dbReference type="HOGENOM" id="CLU_160831_0_0_1"/>
<evidence type="ECO:0000313" key="1">
    <source>
        <dbReference type="EMBL" id="EXK77509.1"/>
    </source>
</evidence>
<accession>X0BG93</accession>
<protein>
    <submittedName>
        <fullName evidence="1">Uncharacterized protein</fullName>
    </submittedName>
</protein>
<evidence type="ECO:0000313" key="2">
    <source>
        <dbReference type="Proteomes" id="UP000030663"/>
    </source>
</evidence>
<sequence length="128" mass="13800">MSGATVIQKGLKTWSSLRPNHRTQQARTRSRNITASRLSMIAKGRSTTRSLIASTSQCVKSLSSTTSESMMSAANLLRWLIASNPPRKTRSRMLGLSLKSLRRALATPVSINGSAAGLLSLTTLSVTR</sequence>
<proteinExistence type="predicted"/>
<reference evidence="1 2" key="1">
    <citation type="submission" date="2011-11" db="EMBL/GenBank/DDBJ databases">
        <title>The Genome Sequence of Fusarium oxysporum PHW815.</title>
        <authorList>
            <consortium name="The Broad Institute Genome Sequencing Platform"/>
            <person name="Ma L.-J."/>
            <person name="Gale L.R."/>
            <person name="Schwartz D.C."/>
            <person name="Zhou S."/>
            <person name="Corby-Kistler H."/>
            <person name="Young S.K."/>
            <person name="Zeng Q."/>
            <person name="Gargeya S."/>
            <person name="Fitzgerald M."/>
            <person name="Haas B."/>
            <person name="Abouelleil A."/>
            <person name="Alvarado L."/>
            <person name="Arachchi H.M."/>
            <person name="Berlin A."/>
            <person name="Brown A."/>
            <person name="Chapman S.B."/>
            <person name="Chen Z."/>
            <person name="Dunbar C."/>
            <person name="Freedman E."/>
            <person name="Gearin G."/>
            <person name="Goldberg J."/>
            <person name="Griggs A."/>
            <person name="Gujja S."/>
            <person name="Heiman D."/>
            <person name="Howarth C."/>
            <person name="Larson L."/>
            <person name="Lui A."/>
            <person name="MacDonald P.J.P."/>
            <person name="Montmayeur A."/>
            <person name="Murphy C."/>
            <person name="Neiman D."/>
            <person name="Pearson M."/>
            <person name="Priest M."/>
            <person name="Roberts A."/>
            <person name="Saif S."/>
            <person name="Shea T."/>
            <person name="Shenoy N."/>
            <person name="Sisk P."/>
            <person name="Stolte C."/>
            <person name="Sykes S."/>
            <person name="Wortman J."/>
            <person name="Nusbaum C."/>
            <person name="Birren B."/>
        </authorList>
    </citation>
    <scope>NUCLEOTIDE SEQUENCE [LARGE SCALE GENOMIC DNA]</scope>
    <source>
        <strain evidence="1 2">54005</strain>
    </source>
</reference>
<dbReference type="AlphaFoldDB" id="X0BG93"/>
<name>X0BG93_FUSOX</name>
<dbReference type="Proteomes" id="UP000030663">
    <property type="component" value="Unassembled WGS sequence"/>
</dbReference>
<gene>
    <name evidence="1" type="ORF">FOQG_17778</name>
</gene>
<keyword evidence="2" id="KW-1185">Reference proteome</keyword>
<dbReference type="EMBL" id="JH658597">
    <property type="protein sequence ID" value="EXK77509.1"/>
    <property type="molecule type" value="Genomic_DNA"/>
</dbReference>
<organism evidence="1 2">
    <name type="scientific">Fusarium oxysporum f. sp. raphani 54005</name>
    <dbReference type="NCBI Taxonomy" id="1089458"/>
    <lineage>
        <taxon>Eukaryota</taxon>
        <taxon>Fungi</taxon>
        <taxon>Dikarya</taxon>
        <taxon>Ascomycota</taxon>
        <taxon>Pezizomycotina</taxon>
        <taxon>Sordariomycetes</taxon>
        <taxon>Hypocreomycetidae</taxon>
        <taxon>Hypocreales</taxon>
        <taxon>Nectriaceae</taxon>
        <taxon>Fusarium</taxon>
        <taxon>Fusarium oxysporum species complex</taxon>
    </lineage>
</organism>